<evidence type="ECO:0000313" key="2">
    <source>
        <dbReference type="EMBL" id="EHP89161.1"/>
    </source>
</evidence>
<keyword evidence="3" id="KW-1185">Reference proteome</keyword>
<proteinExistence type="predicted"/>
<dbReference type="AlphaFoldDB" id="H1KWP6"/>
<dbReference type="STRING" id="647171.MetfoDRAFT_0219"/>
<accession>H1KWP6</accession>
<sequence>MDKILKSLIKFFALFVGFVTLDFVVEYYLFDGLAVYL</sequence>
<protein>
    <submittedName>
        <fullName evidence="2">Uncharacterized protein</fullName>
    </submittedName>
</protein>
<comment type="caution">
    <text evidence="2">The sequence shown here is derived from an EMBL/GenBank/DDBJ whole genome shotgun (WGS) entry which is preliminary data.</text>
</comment>
<evidence type="ECO:0000313" key="3">
    <source>
        <dbReference type="Proteomes" id="UP000003706"/>
    </source>
</evidence>
<reference evidence="2 3" key="1">
    <citation type="submission" date="2011-09" db="EMBL/GenBank/DDBJ databases">
        <title>The draft genome of Methanotorris formicicus Mc-S-70.</title>
        <authorList>
            <consortium name="US DOE Joint Genome Institute (JGI-PGF)"/>
            <person name="Lucas S."/>
            <person name="Han J."/>
            <person name="Lapidus A."/>
            <person name="Cheng J.-F."/>
            <person name="Goodwin L."/>
            <person name="Pitluck S."/>
            <person name="Peters L."/>
            <person name="Land M.L."/>
            <person name="Hauser L."/>
            <person name="Sieprawska-Lupa M."/>
            <person name="Takai K."/>
            <person name="Miyazaki J."/>
            <person name="Whitman W."/>
            <person name="Woyke T.J."/>
        </authorList>
    </citation>
    <scope>NUCLEOTIDE SEQUENCE [LARGE SCALE GENOMIC DNA]</scope>
    <source>
        <strain evidence="2 3">Mc-S-70</strain>
    </source>
</reference>
<organism evidence="2 3">
    <name type="scientific">Methanotorris formicicus Mc-S-70</name>
    <dbReference type="NCBI Taxonomy" id="647171"/>
    <lineage>
        <taxon>Archaea</taxon>
        <taxon>Methanobacteriati</taxon>
        <taxon>Methanobacteriota</taxon>
        <taxon>Methanomada group</taxon>
        <taxon>Methanococci</taxon>
        <taxon>Methanococcales</taxon>
        <taxon>Methanocaldococcaceae</taxon>
        <taxon>Methanotorris</taxon>
    </lineage>
</organism>
<evidence type="ECO:0000256" key="1">
    <source>
        <dbReference type="SAM" id="Phobius"/>
    </source>
</evidence>
<name>H1KWP6_9EURY</name>
<dbReference type="Proteomes" id="UP000003706">
    <property type="component" value="Unassembled WGS sequence"/>
</dbReference>
<keyword evidence="1" id="KW-0812">Transmembrane</keyword>
<gene>
    <name evidence="2" type="ORF">MetfoDRAFT_0219</name>
</gene>
<dbReference type="EMBL" id="AGJL01000003">
    <property type="protein sequence ID" value="EHP89161.1"/>
    <property type="molecule type" value="Genomic_DNA"/>
</dbReference>
<keyword evidence="1" id="KW-0472">Membrane</keyword>
<keyword evidence="1" id="KW-1133">Transmembrane helix</keyword>
<feature type="transmembrane region" description="Helical" evidence="1">
    <location>
        <begin position="12"/>
        <end position="30"/>
    </location>
</feature>